<protein>
    <recommendedName>
        <fullName evidence="3">Lipoprotein</fullName>
    </recommendedName>
</protein>
<evidence type="ECO:0000313" key="1">
    <source>
        <dbReference type="EMBL" id="GGN67078.1"/>
    </source>
</evidence>
<dbReference type="EMBL" id="BMMM01000006">
    <property type="protein sequence ID" value="GGN67078.1"/>
    <property type="molecule type" value="Genomic_DNA"/>
</dbReference>
<name>A0A918D562_9ACTN</name>
<evidence type="ECO:0000313" key="2">
    <source>
        <dbReference type="Proteomes" id="UP000600365"/>
    </source>
</evidence>
<evidence type="ECO:0008006" key="3">
    <source>
        <dbReference type="Google" id="ProtNLM"/>
    </source>
</evidence>
<reference evidence="1 2" key="1">
    <citation type="journal article" date="2014" name="Int. J. Syst. Evol. Microbiol.">
        <title>Complete genome sequence of Corynebacterium casei LMG S-19264T (=DSM 44701T), isolated from a smear-ripened cheese.</title>
        <authorList>
            <consortium name="US DOE Joint Genome Institute (JGI-PGF)"/>
            <person name="Walter F."/>
            <person name="Albersmeier A."/>
            <person name="Kalinowski J."/>
            <person name="Ruckert C."/>
        </authorList>
    </citation>
    <scope>NUCLEOTIDE SEQUENCE [LARGE SCALE GENOMIC DNA]</scope>
    <source>
        <strain evidence="1 2">CGMCC 4.7111</strain>
    </source>
</reference>
<dbReference type="Gene3D" id="3.10.490.10">
    <property type="entry name" value="Gamma-glutamyl cyclotransferase-like"/>
    <property type="match status" value="1"/>
</dbReference>
<dbReference type="AlphaFoldDB" id="A0A918D562"/>
<dbReference type="PROSITE" id="PS51257">
    <property type="entry name" value="PROKAR_LIPOPROTEIN"/>
    <property type="match status" value="1"/>
</dbReference>
<accession>A0A918D562</accession>
<keyword evidence="2" id="KW-1185">Reference proteome</keyword>
<gene>
    <name evidence="1" type="ORF">GCM10011579_039170</name>
</gene>
<comment type="caution">
    <text evidence="1">The sequence shown here is derived from an EMBL/GenBank/DDBJ whole genome shotgun (WGS) entry which is preliminary data.</text>
</comment>
<dbReference type="PROSITE" id="PS51318">
    <property type="entry name" value="TAT"/>
    <property type="match status" value="1"/>
</dbReference>
<dbReference type="InterPro" id="IPR006311">
    <property type="entry name" value="TAT_signal"/>
</dbReference>
<dbReference type="CDD" id="cd06661">
    <property type="entry name" value="GGCT_like"/>
    <property type="match status" value="1"/>
</dbReference>
<sequence length="255" mass="28619">MKCEAEVGRRKILRGIAVLGLGATATGCTSRQGSAKAEERESDSSSQYVFGYASLIQKESREETWPKAGKSVPVSVRGITRGWYDRVDTVSWGPTYLGAFPDRKSTCNGVIFRVTQGEMKAFTDREKGYKLIRIPPGSITMLDGRSAPPPGNFWYFGSTSRRYVSQEFPIVQSYVDVCVSGCLEVEDEFPAARTAKFAQNFFTTTTDWRTPWINDRIYPWRPFVHVPQANRIDTLIRDQLGDKMFRSISLPGATV</sequence>
<dbReference type="InterPro" id="IPR013024">
    <property type="entry name" value="GGCT-like"/>
</dbReference>
<organism evidence="1 2">
    <name type="scientific">Streptomyces albiflavescens</name>
    <dbReference type="NCBI Taxonomy" id="1623582"/>
    <lineage>
        <taxon>Bacteria</taxon>
        <taxon>Bacillati</taxon>
        <taxon>Actinomycetota</taxon>
        <taxon>Actinomycetes</taxon>
        <taxon>Kitasatosporales</taxon>
        <taxon>Streptomycetaceae</taxon>
        <taxon>Streptomyces</taxon>
    </lineage>
</organism>
<proteinExistence type="predicted"/>
<dbReference type="Proteomes" id="UP000600365">
    <property type="component" value="Unassembled WGS sequence"/>
</dbReference>